<protein>
    <submittedName>
        <fullName evidence="8">Sigma-70 family RNA polymerase sigma factor</fullName>
    </submittedName>
</protein>
<dbReference type="Gene3D" id="1.10.1740.10">
    <property type="match status" value="1"/>
</dbReference>
<evidence type="ECO:0000256" key="4">
    <source>
        <dbReference type="ARBA" id="ARBA00023125"/>
    </source>
</evidence>
<dbReference type="GeneID" id="91545000"/>
<keyword evidence="3" id="KW-0731">Sigma factor</keyword>
<evidence type="ECO:0000256" key="5">
    <source>
        <dbReference type="ARBA" id="ARBA00023163"/>
    </source>
</evidence>
<dbReference type="InterPro" id="IPR039425">
    <property type="entry name" value="RNA_pol_sigma-70-like"/>
</dbReference>
<feature type="domain" description="RNA polymerase sigma-70 region 2" evidence="6">
    <location>
        <begin position="20"/>
        <end position="83"/>
    </location>
</feature>
<proteinExistence type="inferred from homology"/>
<accession>A0ABZ1GRY3</accession>
<keyword evidence="4" id="KW-0238">DNA-binding</keyword>
<keyword evidence="5" id="KW-0804">Transcription</keyword>
<dbReference type="InterPro" id="IPR007627">
    <property type="entry name" value="RNA_pol_sigma70_r2"/>
</dbReference>
<dbReference type="PANTHER" id="PTHR43133:SF8">
    <property type="entry name" value="RNA POLYMERASE SIGMA FACTOR HI_1459-RELATED"/>
    <property type="match status" value="1"/>
</dbReference>
<reference evidence="8 9" key="1">
    <citation type="submission" date="2022-10" db="EMBL/GenBank/DDBJ databases">
        <title>The complete genomes of actinobacterial strains from the NBC collection.</title>
        <authorList>
            <person name="Joergensen T.S."/>
            <person name="Alvarez Arevalo M."/>
            <person name="Sterndorff E.B."/>
            <person name="Faurdal D."/>
            <person name="Vuksanovic O."/>
            <person name="Mourched A.-S."/>
            <person name="Charusanti P."/>
            <person name="Shaw S."/>
            <person name="Blin K."/>
            <person name="Weber T."/>
        </authorList>
    </citation>
    <scope>NUCLEOTIDE SEQUENCE [LARGE SCALE GENOMIC DNA]</scope>
    <source>
        <strain evidence="8 9">NBC 01753</strain>
    </source>
</reference>
<evidence type="ECO:0000313" key="9">
    <source>
        <dbReference type="Proteomes" id="UP001335325"/>
    </source>
</evidence>
<dbReference type="InterPro" id="IPR013325">
    <property type="entry name" value="RNA_pol_sigma_r2"/>
</dbReference>
<dbReference type="Proteomes" id="UP001335325">
    <property type="component" value="Chromosome"/>
</dbReference>
<dbReference type="Pfam" id="PF08281">
    <property type="entry name" value="Sigma70_r4_2"/>
    <property type="match status" value="1"/>
</dbReference>
<dbReference type="PANTHER" id="PTHR43133">
    <property type="entry name" value="RNA POLYMERASE ECF-TYPE SIGMA FACTO"/>
    <property type="match status" value="1"/>
</dbReference>
<comment type="similarity">
    <text evidence="1">Belongs to the sigma-70 factor family. ECF subfamily.</text>
</comment>
<evidence type="ECO:0000256" key="1">
    <source>
        <dbReference type="ARBA" id="ARBA00010641"/>
    </source>
</evidence>
<organism evidence="8 9">
    <name type="scientific">Streptomyces hirsutus</name>
    <dbReference type="NCBI Taxonomy" id="35620"/>
    <lineage>
        <taxon>Bacteria</taxon>
        <taxon>Bacillati</taxon>
        <taxon>Actinomycetota</taxon>
        <taxon>Actinomycetes</taxon>
        <taxon>Kitasatosporales</taxon>
        <taxon>Streptomycetaceae</taxon>
        <taxon>Streptomyces</taxon>
    </lineage>
</organism>
<dbReference type="InterPro" id="IPR013324">
    <property type="entry name" value="RNA_pol_sigma_r3/r4-like"/>
</dbReference>
<keyword evidence="9" id="KW-1185">Reference proteome</keyword>
<evidence type="ECO:0000259" key="6">
    <source>
        <dbReference type="Pfam" id="PF04542"/>
    </source>
</evidence>
<name>A0ABZ1GRY3_9ACTN</name>
<feature type="domain" description="RNA polymerase sigma factor 70 region 4 type 2" evidence="7">
    <location>
        <begin position="116"/>
        <end position="165"/>
    </location>
</feature>
<evidence type="ECO:0000256" key="2">
    <source>
        <dbReference type="ARBA" id="ARBA00023015"/>
    </source>
</evidence>
<dbReference type="InterPro" id="IPR036388">
    <property type="entry name" value="WH-like_DNA-bd_sf"/>
</dbReference>
<keyword evidence="2" id="KW-0805">Transcription regulation</keyword>
<gene>
    <name evidence="8" type="ORF">OIE73_20495</name>
</gene>
<dbReference type="SUPFAM" id="SSF88946">
    <property type="entry name" value="Sigma2 domain of RNA polymerase sigma factors"/>
    <property type="match status" value="1"/>
</dbReference>
<dbReference type="Gene3D" id="1.10.10.10">
    <property type="entry name" value="Winged helix-like DNA-binding domain superfamily/Winged helix DNA-binding domain"/>
    <property type="match status" value="1"/>
</dbReference>
<dbReference type="EMBL" id="CP109134">
    <property type="protein sequence ID" value="WSD07879.1"/>
    <property type="molecule type" value="Genomic_DNA"/>
</dbReference>
<dbReference type="SUPFAM" id="SSF88659">
    <property type="entry name" value="Sigma3 and sigma4 domains of RNA polymerase sigma factors"/>
    <property type="match status" value="1"/>
</dbReference>
<sequence>MSEREPGGDLDGWDAFEKVYRESYRPVQRFLMRRMRPEAAEDAAAEVFTIAWRRWSDRRGEALPWLYGIARKVAANHRRADGRAEQLILRVEEAVDRSAPARHASAEEAVLDRVDALAALNSLSESDREALLLVSWDGLDAADAARVMGRGRAAFAVQLHRARKKVERALSSNEVAVPVRKQSMVAREMSR</sequence>
<dbReference type="RefSeq" id="WP_326753865.1">
    <property type="nucleotide sequence ID" value="NZ_CP109134.1"/>
</dbReference>
<evidence type="ECO:0000259" key="7">
    <source>
        <dbReference type="Pfam" id="PF08281"/>
    </source>
</evidence>
<evidence type="ECO:0000256" key="3">
    <source>
        <dbReference type="ARBA" id="ARBA00023082"/>
    </source>
</evidence>
<evidence type="ECO:0000313" key="8">
    <source>
        <dbReference type="EMBL" id="WSD07879.1"/>
    </source>
</evidence>
<dbReference type="InterPro" id="IPR013249">
    <property type="entry name" value="RNA_pol_sigma70_r4_t2"/>
</dbReference>
<dbReference type="Pfam" id="PF04542">
    <property type="entry name" value="Sigma70_r2"/>
    <property type="match status" value="1"/>
</dbReference>